<keyword evidence="2" id="KW-1185">Reference proteome</keyword>
<protein>
    <submittedName>
        <fullName evidence="1">Uncharacterized protein</fullName>
    </submittedName>
</protein>
<comment type="caution">
    <text evidence="1">The sequence shown here is derived from an EMBL/GenBank/DDBJ whole genome shotgun (WGS) entry which is preliminary data.</text>
</comment>
<reference evidence="1" key="1">
    <citation type="submission" date="2023-03" db="EMBL/GenBank/DDBJ databases">
        <title>Massive genome expansion in bonnet fungi (Mycena s.s.) driven by repeated elements and novel gene families across ecological guilds.</title>
        <authorList>
            <consortium name="Lawrence Berkeley National Laboratory"/>
            <person name="Harder C.B."/>
            <person name="Miyauchi S."/>
            <person name="Viragh M."/>
            <person name="Kuo A."/>
            <person name="Thoen E."/>
            <person name="Andreopoulos B."/>
            <person name="Lu D."/>
            <person name="Skrede I."/>
            <person name="Drula E."/>
            <person name="Henrissat B."/>
            <person name="Morin E."/>
            <person name="Kohler A."/>
            <person name="Barry K."/>
            <person name="LaButti K."/>
            <person name="Morin E."/>
            <person name="Salamov A."/>
            <person name="Lipzen A."/>
            <person name="Mereny Z."/>
            <person name="Hegedus B."/>
            <person name="Baldrian P."/>
            <person name="Stursova M."/>
            <person name="Weitz H."/>
            <person name="Taylor A."/>
            <person name="Grigoriev I.V."/>
            <person name="Nagy L.G."/>
            <person name="Martin F."/>
            <person name="Kauserud H."/>
        </authorList>
    </citation>
    <scope>NUCLEOTIDE SEQUENCE</scope>
    <source>
        <strain evidence="1">CBHHK002</strain>
    </source>
</reference>
<organism evidence="1 2">
    <name type="scientific">Mycena albidolilacea</name>
    <dbReference type="NCBI Taxonomy" id="1033008"/>
    <lineage>
        <taxon>Eukaryota</taxon>
        <taxon>Fungi</taxon>
        <taxon>Dikarya</taxon>
        <taxon>Basidiomycota</taxon>
        <taxon>Agaricomycotina</taxon>
        <taxon>Agaricomycetes</taxon>
        <taxon>Agaricomycetidae</taxon>
        <taxon>Agaricales</taxon>
        <taxon>Marasmiineae</taxon>
        <taxon>Mycenaceae</taxon>
        <taxon>Mycena</taxon>
    </lineage>
</organism>
<dbReference type="EMBL" id="JARIHO010000012">
    <property type="protein sequence ID" value="KAJ7351934.1"/>
    <property type="molecule type" value="Genomic_DNA"/>
</dbReference>
<gene>
    <name evidence="1" type="ORF">DFH08DRAFT_956757</name>
</gene>
<accession>A0AAD7A893</accession>
<dbReference type="Proteomes" id="UP001218218">
    <property type="component" value="Unassembled WGS sequence"/>
</dbReference>
<name>A0AAD7A893_9AGAR</name>
<dbReference type="AlphaFoldDB" id="A0AAD7A893"/>
<sequence>MLKTPRRATGLALVVVDLAEHLCFPRRPGLLLCTAAHISLGCHHPACPLPDPPAPARCTACARLRPIALAASAPLQQFQPAPMRRRPSPSCGPWSTLSATACPLPNLPAPTAAPPALCPHSASASNPSCHCLHMLGCSCGCSHLPPPPPPPAASAPAPATAPACRPCARPTTPAPRHPCLATTPAHHPACLPSHTATPAPLCPPRSGPPHRACLFAYWLHTCHTCP</sequence>
<evidence type="ECO:0000313" key="1">
    <source>
        <dbReference type="EMBL" id="KAJ7351934.1"/>
    </source>
</evidence>
<evidence type="ECO:0000313" key="2">
    <source>
        <dbReference type="Proteomes" id="UP001218218"/>
    </source>
</evidence>
<proteinExistence type="predicted"/>